<name>A0A975NUY0_9BRAD</name>
<evidence type="ECO:0000313" key="2">
    <source>
        <dbReference type="Proteomes" id="UP000676951"/>
    </source>
</evidence>
<reference evidence="1 2" key="1">
    <citation type="submission" date="2021-06" db="EMBL/GenBank/DDBJ databases">
        <title>Bradyrhizobium sp. S2-11-4 Genome sequencing.</title>
        <authorList>
            <person name="Jin L."/>
        </authorList>
    </citation>
    <scope>NUCLEOTIDE SEQUENCE [LARGE SCALE GENOMIC DNA]</scope>
    <source>
        <strain evidence="1 2">S2-11-4</strain>
    </source>
</reference>
<proteinExistence type="predicted"/>
<organism evidence="1 2">
    <name type="scientific">Bradyrhizobium sediminis</name>
    <dbReference type="NCBI Taxonomy" id="2840469"/>
    <lineage>
        <taxon>Bacteria</taxon>
        <taxon>Pseudomonadati</taxon>
        <taxon>Pseudomonadota</taxon>
        <taxon>Alphaproteobacteria</taxon>
        <taxon>Hyphomicrobiales</taxon>
        <taxon>Nitrobacteraceae</taxon>
        <taxon>Bradyrhizobium</taxon>
    </lineage>
</organism>
<dbReference type="AlphaFoldDB" id="A0A975NUY0"/>
<accession>A0A975NUY0</accession>
<dbReference type="EMBL" id="CP076136">
    <property type="protein sequence ID" value="QWG21191.1"/>
    <property type="molecule type" value="Genomic_DNA"/>
</dbReference>
<protein>
    <submittedName>
        <fullName evidence="1">Uncharacterized protein</fullName>
    </submittedName>
</protein>
<dbReference type="RefSeq" id="WP_215601915.1">
    <property type="nucleotide sequence ID" value="NZ_CP076136.1"/>
</dbReference>
<keyword evidence="2" id="KW-1185">Reference proteome</keyword>
<evidence type="ECO:0000313" key="1">
    <source>
        <dbReference type="EMBL" id="QWG21191.1"/>
    </source>
</evidence>
<gene>
    <name evidence="1" type="ORF">KMZ93_14155</name>
</gene>
<dbReference type="Proteomes" id="UP000676951">
    <property type="component" value="Chromosome"/>
</dbReference>
<sequence>MTDTRDRRPGDRGLASLHLRASETAGTHLAHWPPPMRGQESKPVLVKHQPGEPVQRAKSRGWRLTRAIFSEFADDE</sequence>